<dbReference type="Gene3D" id="1.25.40.10">
    <property type="entry name" value="Tetratricopeptide repeat domain"/>
    <property type="match status" value="3"/>
</dbReference>
<feature type="chain" id="PRO_5013111147" evidence="4">
    <location>
        <begin position="25"/>
        <end position="336"/>
    </location>
</feature>
<dbReference type="InterPro" id="IPR019734">
    <property type="entry name" value="TPR_rpt"/>
</dbReference>
<gene>
    <name evidence="5" type="ORF">SAMN04488055_0103</name>
</gene>
<dbReference type="PANTHER" id="PTHR45586">
    <property type="entry name" value="TPR REPEAT-CONTAINING PROTEIN PA4667"/>
    <property type="match status" value="1"/>
</dbReference>
<evidence type="ECO:0000313" key="5">
    <source>
        <dbReference type="EMBL" id="SIN64663.1"/>
    </source>
</evidence>
<feature type="repeat" description="TPR" evidence="3">
    <location>
        <begin position="167"/>
        <end position="200"/>
    </location>
</feature>
<keyword evidence="6" id="KW-1185">Reference proteome</keyword>
<keyword evidence="4" id="KW-0732">Signal</keyword>
<dbReference type="Proteomes" id="UP000185003">
    <property type="component" value="Unassembled WGS sequence"/>
</dbReference>
<evidence type="ECO:0000256" key="4">
    <source>
        <dbReference type="SAM" id="SignalP"/>
    </source>
</evidence>
<proteinExistence type="predicted"/>
<feature type="signal peptide" evidence="4">
    <location>
        <begin position="1"/>
        <end position="24"/>
    </location>
</feature>
<name>A0A1N6D1S7_9BACT</name>
<keyword evidence="2 3" id="KW-0802">TPR repeat</keyword>
<evidence type="ECO:0000256" key="1">
    <source>
        <dbReference type="ARBA" id="ARBA00022737"/>
    </source>
</evidence>
<dbReference type="SMART" id="SM00028">
    <property type="entry name" value="TPR"/>
    <property type="match status" value="7"/>
</dbReference>
<protein>
    <submittedName>
        <fullName evidence="5">Tetratricopeptide repeat-containing protein</fullName>
    </submittedName>
</protein>
<dbReference type="OrthoDB" id="672485at2"/>
<dbReference type="PANTHER" id="PTHR45586:SF1">
    <property type="entry name" value="LIPOPOLYSACCHARIDE ASSEMBLY PROTEIN B"/>
    <property type="match status" value="1"/>
</dbReference>
<accession>A0A1N6D1S7</accession>
<dbReference type="SUPFAM" id="SSF81901">
    <property type="entry name" value="HCP-like"/>
    <property type="match status" value="1"/>
</dbReference>
<organism evidence="5 6">
    <name type="scientific">Chitinophaga niabensis</name>
    <dbReference type="NCBI Taxonomy" id="536979"/>
    <lineage>
        <taxon>Bacteria</taxon>
        <taxon>Pseudomonadati</taxon>
        <taxon>Bacteroidota</taxon>
        <taxon>Chitinophagia</taxon>
        <taxon>Chitinophagales</taxon>
        <taxon>Chitinophagaceae</taxon>
        <taxon>Chitinophaga</taxon>
    </lineage>
</organism>
<feature type="repeat" description="TPR" evidence="3">
    <location>
        <begin position="270"/>
        <end position="303"/>
    </location>
</feature>
<dbReference type="PROSITE" id="PS50293">
    <property type="entry name" value="TPR_REGION"/>
    <property type="match status" value="1"/>
</dbReference>
<evidence type="ECO:0000256" key="2">
    <source>
        <dbReference type="ARBA" id="ARBA00022803"/>
    </source>
</evidence>
<reference evidence="5 6" key="1">
    <citation type="submission" date="2016-11" db="EMBL/GenBank/DDBJ databases">
        <authorList>
            <person name="Jaros S."/>
            <person name="Januszkiewicz K."/>
            <person name="Wedrychowicz H."/>
        </authorList>
    </citation>
    <scope>NUCLEOTIDE SEQUENCE [LARGE SCALE GENOMIC DNA]</scope>
    <source>
        <strain evidence="5 6">DSM 24787</strain>
    </source>
</reference>
<dbReference type="InterPro" id="IPR011990">
    <property type="entry name" value="TPR-like_helical_dom_sf"/>
</dbReference>
<dbReference type="PROSITE" id="PS50005">
    <property type="entry name" value="TPR"/>
    <property type="match status" value="4"/>
</dbReference>
<keyword evidence="1" id="KW-0677">Repeat</keyword>
<feature type="repeat" description="TPR" evidence="3">
    <location>
        <begin position="201"/>
        <end position="234"/>
    </location>
</feature>
<dbReference type="Pfam" id="PF13432">
    <property type="entry name" value="TPR_16"/>
    <property type="match status" value="3"/>
</dbReference>
<feature type="repeat" description="TPR" evidence="3">
    <location>
        <begin position="236"/>
        <end position="269"/>
    </location>
</feature>
<dbReference type="RefSeq" id="WP_084185242.1">
    <property type="nucleotide sequence ID" value="NZ_FSRA01000001.1"/>
</dbReference>
<dbReference type="SUPFAM" id="SSF48452">
    <property type="entry name" value="TPR-like"/>
    <property type="match status" value="1"/>
</dbReference>
<dbReference type="AlphaFoldDB" id="A0A1N6D1S7"/>
<evidence type="ECO:0000256" key="3">
    <source>
        <dbReference type="PROSITE-ProRule" id="PRU00339"/>
    </source>
</evidence>
<dbReference type="STRING" id="536979.SAMN04488055_0103"/>
<dbReference type="EMBL" id="FSRA01000001">
    <property type="protein sequence ID" value="SIN64663.1"/>
    <property type="molecule type" value="Genomic_DNA"/>
</dbReference>
<evidence type="ECO:0000313" key="6">
    <source>
        <dbReference type="Proteomes" id="UP000185003"/>
    </source>
</evidence>
<sequence length="336" mass="37918">MFLYRILHLCTFVLAMFIIVPAFAGSPSGDNRARKLYKEGLQLKKDGRLDEAQQRFMAAIAVDGAFAAAYIELAGIYRLQQQPEPAKQQLLILLERSPEHPAALETLAGIFYEQKAYEDALTYAYRAQQQGCRNMHRIIGLSYSYLDHPAEAIPALENACKEEPRKADLLCQVARLYAQQEDYKQSIRYYELSLQGDSSSPDVYYELGMMNFNMENYKTAAGAFEQAARLGRPVDADLYLNLGMAHLKQAAYDDAIRNLLSALALRPKDVQVMTNLANAYYKKQEFKNAITQWNNILLQQPLNGFAMFMLGKSYICSGEIARGQAICDQALTLGER</sequence>
<dbReference type="InterPro" id="IPR051012">
    <property type="entry name" value="CellSynth/LPSAsmb/PSIAsmb"/>
</dbReference>